<reference evidence="2 3" key="1">
    <citation type="journal article" date="2023" name="Mol. Phylogenet. Evol.">
        <title>Genome-scale phylogeny and comparative genomics of the fungal order Sordariales.</title>
        <authorList>
            <person name="Hensen N."/>
            <person name="Bonometti L."/>
            <person name="Westerberg I."/>
            <person name="Brannstrom I.O."/>
            <person name="Guillou S."/>
            <person name="Cros-Aarteil S."/>
            <person name="Calhoun S."/>
            <person name="Haridas S."/>
            <person name="Kuo A."/>
            <person name="Mondo S."/>
            <person name="Pangilinan J."/>
            <person name="Riley R."/>
            <person name="LaButti K."/>
            <person name="Andreopoulos B."/>
            <person name="Lipzen A."/>
            <person name="Chen C."/>
            <person name="Yan M."/>
            <person name="Daum C."/>
            <person name="Ng V."/>
            <person name="Clum A."/>
            <person name="Steindorff A."/>
            <person name="Ohm R.A."/>
            <person name="Martin F."/>
            <person name="Silar P."/>
            <person name="Natvig D.O."/>
            <person name="Lalanne C."/>
            <person name="Gautier V."/>
            <person name="Ament-Velasquez S.L."/>
            <person name="Kruys A."/>
            <person name="Hutchinson M.I."/>
            <person name="Powell A.J."/>
            <person name="Barry K."/>
            <person name="Miller A.N."/>
            <person name="Grigoriev I.V."/>
            <person name="Debuchy R."/>
            <person name="Gladieux P."/>
            <person name="Hiltunen Thoren M."/>
            <person name="Johannesson H."/>
        </authorList>
    </citation>
    <scope>NUCLEOTIDE SEQUENCE [LARGE SCALE GENOMIC DNA]</scope>
    <source>
        <strain evidence="2 3">FGSC 10403</strain>
    </source>
</reference>
<evidence type="ECO:0000256" key="1">
    <source>
        <dbReference type="SAM" id="MobiDB-lite"/>
    </source>
</evidence>
<sequence>MSDFENKNPNNVLGGHKATLHNPNVSEEAKEHSKKVLENAGEAYDESSSGKTTTDDGEKNPGNVAGGYKATLNNPNVSDEAKEHAKKKLDGLE</sequence>
<dbReference type="PANTHER" id="PTHR36576:SF1">
    <property type="entry name" value="UPF0654 PROTEIN C11D3.01C-RELATED"/>
    <property type="match status" value="1"/>
</dbReference>
<protein>
    <submittedName>
        <fullName evidence="2">Conidiation protein 6</fullName>
    </submittedName>
</protein>
<feature type="region of interest" description="Disordered" evidence="1">
    <location>
        <begin position="1"/>
        <end position="93"/>
    </location>
</feature>
<proteinExistence type="predicted"/>
<name>A0AAJ0IBH9_9PEZI</name>
<dbReference type="AlphaFoldDB" id="A0AAJ0IBH9"/>
<dbReference type="GO" id="GO:0005737">
    <property type="term" value="C:cytoplasm"/>
    <property type="evidence" value="ECO:0007669"/>
    <property type="project" value="TreeGrafter"/>
</dbReference>
<keyword evidence="3" id="KW-1185">Reference proteome</keyword>
<organism evidence="2 3">
    <name type="scientific">Neurospora hispaniola</name>
    <dbReference type="NCBI Taxonomy" id="588809"/>
    <lineage>
        <taxon>Eukaryota</taxon>
        <taxon>Fungi</taxon>
        <taxon>Dikarya</taxon>
        <taxon>Ascomycota</taxon>
        <taxon>Pezizomycotina</taxon>
        <taxon>Sordariomycetes</taxon>
        <taxon>Sordariomycetidae</taxon>
        <taxon>Sordariales</taxon>
        <taxon>Sordariaceae</taxon>
        <taxon>Neurospora</taxon>
    </lineage>
</organism>
<evidence type="ECO:0000313" key="2">
    <source>
        <dbReference type="EMBL" id="KAK3495413.1"/>
    </source>
</evidence>
<dbReference type="Proteomes" id="UP001285908">
    <property type="component" value="Unassembled WGS sequence"/>
</dbReference>
<dbReference type="PANTHER" id="PTHR36576">
    <property type="entry name" value="UPF0654 PROTEIN C11D3.01C-RELATED"/>
    <property type="match status" value="1"/>
</dbReference>
<dbReference type="EMBL" id="JAULSX010000003">
    <property type="protein sequence ID" value="KAK3495413.1"/>
    <property type="molecule type" value="Genomic_DNA"/>
</dbReference>
<feature type="compositionally biased region" description="Basic and acidic residues" evidence="1">
    <location>
        <begin position="27"/>
        <end position="37"/>
    </location>
</feature>
<accession>A0AAJ0IBH9</accession>
<dbReference type="Pfam" id="PF10346">
    <property type="entry name" value="Con-6"/>
    <property type="match status" value="2"/>
</dbReference>
<dbReference type="RefSeq" id="XP_062694842.1">
    <property type="nucleotide sequence ID" value="XM_062837113.1"/>
</dbReference>
<dbReference type="InterPro" id="IPR052670">
    <property type="entry name" value="UPF0654_domain"/>
</dbReference>
<gene>
    <name evidence="2" type="ORF">B0T23DRAFT_378791</name>
</gene>
<dbReference type="InterPro" id="IPR018824">
    <property type="entry name" value="Conidiation-specific_6"/>
</dbReference>
<dbReference type="GeneID" id="87874735"/>
<feature type="compositionally biased region" description="Basic and acidic residues" evidence="1">
    <location>
        <begin position="79"/>
        <end position="93"/>
    </location>
</feature>
<evidence type="ECO:0000313" key="3">
    <source>
        <dbReference type="Proteomes" id="UP001285908"/>
    </source>
</evidence>
<comment type="caution">
    <text evidence="2">The sequence shown here is derived from an EMBL/GenBank/DDBJ whole genome shotgun (WGS) entry which is preliminary data.</text>
</comment>